<feature type="compositionally biased region" description="Polar residues" evidence="1">
    <location>
        <begin position="108"/>
        <end position="123"/>
    </location>
</feature>
<feature type="region of interest" description="Disordered" evidence="1">
    <location>
        <begin position="140"/>
        <end position="165"/>
    </location>
</feature>
<evidence type="ECO:0000313" key="2">
    <source>
        <dbReference type="EMBL" id="EPS57831.1"/>
    </source>
</evidence>
<dbReference type="Proteomes" id="UP000015453">
    <property type="component" value="Unassembled WGS sequence"/>
</dbReference>
<reference evidence="2 3" key="1">
    <citation type="journal article" date="2013" name="BMC Genomics">
        <title>The miniature genome of a carnivorous plant Genlisea aurea contains a low number of genes and short non-coding sequences.</title>
        <authorList>
            <person name="Leushkin E.V."/>
            <person name="Sutormin R.A."/>
            <person name="Nabieva E.R."/>
            <person name="Penin A.A."/>
            <person name="Kondrashov A.S."/>
            <person name="Logacheva M.D."/>
        </authorList>
    </citation>
    <scope>NUCLEOTIDE SEQUENCE [LARGE SCALE GENOMIC DNA]</scope>
</reference>
<accession>S8C0B7</accession>
<dbReference type="AlphaFoldDB" id="S8C0B7"/>
<evidence type="ECO:0000313" key="3">
    <source>
        <dbReference type="Proteomes" id="UP000015453"/>
    </source>
</evidence>
<comment type="caution">
    <text evidence="2">The sequence shown here is derived from an EMBL/GenBank/DDBJ whole genome shotgun (WGS) entry which is preliminary data.</text>
</comment>
<protein>
    <submittedName>
        <fullName evidence="2">Uncharacterized protein</fullName>
    </submittedName>
</protein>
<feature type="region of interest" description="Disordered" evidence="1">
    <location>
        <begin position="1"/>
        <end position="58"/>
    </location>
</feature>
<gene>
    <name evidence="2" type="ORF">M569_16987</name>
</gene>
<name>S8C0B7_9LAMI</name>
<feature type="region of interest" description="Disordered" evidence="1">
    <location>
        <begin position="105"/>
        <end position="126"/>
    </location>
</feature>
<proteinExistence type="predicted"/>
<evidence type="ECO:0000256" key="1">
    <source>
        <dbReference type="SAM" id="MobiDB-lite"/>
    </source>
</evidence>
<dbReference type="EMBL" id="AUSU01009795">
    <property type="protein sequence ID" value="EPS57831.1"/>
    <property type="molecule type" value="Genomic_DNA"/>
</dbReference>
<keyword evidence="3" id="KW-1185">Reference proteome</keyword>
<sequence length="165" mass="17897">MAEYTSRRKKPSIGIASCFGGGGASRHRRSISFDVSSSSNPTPPRRSPKGKRRSTGLVSCMSRHRRHSSADFEFSYDPLSYALNFEDETLVADISGSMNGYMYGGSPRNHNLPKSPTPKSGGNSLRRGFEALSLNMNRRKASMDAAAADTSPEDAATVISPPNHR</sequence>
<organism evidence="2 3">
    <name type="scientific">Genlisea aurea</name>
    <dbReference type="NCBI Taxonomy" id="192259"/>
    <lineage>
        <taxon>Eukaryota</taxon>
        <taxon>Viridiplantae</taxon>
        <taxon>Streptophyta</taxon>
        <taxon>Embryophyta</taxon>
        <taxon>Tracheophyta</taxon>
        <taxon>Spermatophyta</taxon>
        <taxon>Magnoliopsida</taxon>
        <taxon>eudicotyledons</taxon>
        <taxon>Gunneridae</taxon>
        <taxon>Pentapetalae</taxon>
        <taxon>asterids</taxon>
        <taxon>lamiids</taxon>
        <taxon>Lamiales</taxon>
        <taxon>Lentibulariaceae</taxon>
        <taxon>Genlisea</taxon>
    </lineage>
</organism>
<feature type="compositionally biased region" description="Low complexity" evidence="1">
    <location>
        <begin position="144"/>
        <end position="156"/>
    </location>
</feature>
<dbReference type="OrthoDB" id="657187at2759"/>